<accession>A0A1I0ZEU0</accession>
<dbReference type="PANTHER" id="PTHR23508:SF10">
    <property type="entry name" value="CARBOXYLIC ACID TRANSPORTER PROTEIN HOMOLOG"/>
    <property type="match status" value="1"/>
</dbReference>
<reference evidence="9" key="1">
    <citation type="submission" date="2016-10" db="EMBL/GenBank/DDBJ databases">
        <authorList>
            <person name="de Groot N.N."/>
        </authorList>
    </citation>
    <scope>NUCLEOTIDE SEQUENCE [LARGE SCALE GENOMIC DNA]</scope>
    <source>
        <strain evidence="9">CGMCC 1.10697</strain>
    </source>
</reference>
<feature type="transmembrane region" description="Helical" evidence="6">
    <location>
        <begin position="166"/>
        <end position="185"/>
    </location>
</feature>
<organism evidence="9 10">
    <name type="scientific">Nocardioides alpinus</name>
    <dbReference type="NCBI Taxonomy" id="748909"/>
    <lineage>
        <taxon>Bacteria</taxon>
        <taxon>Bacillati</taxon>
        <taxon>Actinomycetota</taxon>
        <taxon>Actinomycetes</taxon>
        <taxon>Propionibacteriales</taxon>
        <taxon>Nocardioidaceae</taxon>
        <taxon>Nocardioides</taxon>
    </lineage>
</organism>
<dbReference type="EMBL" id="FOKC01000005">
    <property type="protein sequence ID" value="SFB23656.1"/>
    <property type="molecule type" value="Genomic_DNA"/>
</dbReference>
<dbReference type="Pfam" id="PF07690">
    <property type="entry name" value="MFS_1"/>
    <property type="match status" value="1"/>
</dbReference>
<feature type="region of interest" description="Disordered" evidence="5">
    <location>
        <begin position="194"/>
        <end position="213"/>
    </location>
</feature>
<keyword evidence="11" id="KW-1185">Reference proteome</keyword>
<evidence type="ECO:0000256" key="1">
    <source>
        <dbReference type="ARBA" id="ARBA00004651"/>
    </source>
</evidence>
<dbReference type="Proteomes" id="UP000199113">
    <property type="component" value="Unassembled WGS sequence"/>
</dbReference>
<feature type="transmembrane region" description="Helical" evidence="6">
    <location>
        <begin position="104"/>
        <end position="127"/>
    </location>
</feature>
<sequence>MTLRIGPGSPAGRVVLVAGSASLLDSAAIISVGSALPLWRTAFDLGDLGAGVISSSMTIAIALGALVGGHLADRLGRRRVFAATLGLYAVGALVVAWATGWASLAVGATVLGLGSGADLPASIALVADRAPAALRGRMVATTHVMWTIGIVMASAAAFAVSPWGLPGMRAVFAVLAVTALMTLLARHRALPDVNPNHGGDHPSTTASSGVSPDGGRAGGVRVLASIALFYVLYTLVANTYGSFRTYLLVTVGGVGQSTATAISFGVTLVGLVGTIVFSAIADSPWRRRAYLPAGIALVASQVALALTVGQSLVATVASLLVYALAYPYVGEGLYKVWAQESTDPSRRATFQGSTIAAARGGAALFALVTPSLLSRDPALLFWLLAGCAAAAVLTGHTVVRAGRGHSS</sequence>
<feature type="domain" description="Major facilitator superfamily (MFS) profile" evidence="7">
    <location>
        <begin position="14"/>
        <end position="403"/>
    </location>
</feature>
<feature type="transmembrane region" description="Helical" evidence="6">
    <location>
        <begin position="12"/>
        <end position="36"/>
    </location>
</feature>
<evidence type="ECO:0000256" key="4">
    <source>
        <dbReference type="ARBA" id="ARBA00023136"/>
    </source>
</evidence>
<dbReference type="InterPro" id="IPR036259">
    <property type="entry name" value="MFS_trans_sf"/>
</dbReference>
<comment type="subcellular location">
    <subcellularLocation>
        <location evidence="1">Cell membrane</location>
        <topology evidence="1">Multi-pass membrane protein</topology>
    </subcellularLocation>
</comment>
<evidence type="ECO:0000313" key="9">
    <source>
        <dbReference type="EMBL" id="SFB23656.1"/>
    </source>
</evidence>
<gene>
    <name evidence="8" type="ORF">CXG46_11760</name>
    <name evidence="9" type="ORF">SAMN05192575_105252</name>
</gene>
<evidence type="ECO:0000313" key="11">
    <source>
        <dbReference type="Proteomes" id="UP000233565"/>
    </source>
</evidence>
<dbReference type="Gene3D" id="1.20.1250.20">
    <property type="entry name" value="MFS general substrate transporter like domains"/>
    <property type="match status" value="2"/>
</dbReference>
<evidence type="ECO:0000256" key="3">
    <source>
        <dbReference type="ARBA" id="ARBA00022989"/>
    </source>
</evidence>
<dbReference type="InterPro" id="IPR011701">
    <property type="entry name" value="MFS"/>
</dbReference>
<name>A0A1I0ZEU0_9ACTN</name>
<dbReference type="EMBL" id="PJBV01000017">
    <property type="protein sequence ID" value="PKH40662.1"/>
    <property type="molecule type" value="Genomic_DNA"/>
</dbReference>
<feature type="transmembrane region" description="Helical" evidence="6">
    <location>
        <begin position="261"/>
        <end position="281"/>
    </location>
</feature>
<keyword evidence="2 6" id="KW-0812">Transmembrane</keyword>
<feature type="transmembrane region" description="Helical" evidence="6">
    <location>
        <begin position="80"/>
        <end position="98"/>
    </location>
</feature>
<feature type="transmembrane region" description="Helical" evidence="6">
    <location>
        <begin position="312"/>
        <end position="329"/>
    </location>
</feature>
<dbReference type="PROSITE" id="PS50850">
    <property type="entry name" value="MFS"/>
    <property type="match status" value="1"/>
</dbReference>
<protein>
    <submittedName>
        <fullName evidence="8 9">MFS transporter</fullName>
    </submittedName>
</protein>
<dbReference type="InterPro" id="IPR020846">
    <property type="entry name" value="MFS_dom"/>
</dbReference>
<evidence type="ECO:0000313" key="8">
    <source>
        <dbReference type="EMBL" id="PKH40662.1"/>
    </source>
</evidence>
<evidence type="ECO:0000256" key="6">
    <source>
        <dbReference type="SAM" id="Phobius"/>
    </source>
</evidence>
<dbReference type="CDD" id="cd17316">
    <property type="entry name" value="MFS_SV2_like"/>
    <property type="match status" value="1"/>
</dbReference>
<dbReference type="PANTHER" id="PTHR23508">
    <property type="entry name" value="CARBOXYLIC ACID TRANSPORTER PROTEIN HOMOLOG"/>
    <property type="match status" value="1"/>
</dbReference>
<feature type="transmembrane region" description="Helical" evidence="6">
    <location>
        <begin position="139"/>
        <end position="160"/>
    </location>
</feature>
<dbReference type="OrthoDB" id="9787026at2"/>
<evidence type="ECO:0000256" key="5">
    <source>
        <dbReference type="SAM" id="MobiDB-lite"/>
    </source>
</evidence>
<keyword evidence="3 6" id="KW-1133">Transmembrane helix</keyword>
<dbReference type="SUPFAM" id="SSF103473">
    <property type="entry name" value="MFS general substrate transporter"/>
    <property type="match status" value="1"/>
</dbReference>
<dbReference type="AlphaFoldDB" id="A0A1I0ZEU0"/>
<keyword evidence="4 6" id="KW-0472">Membrane</keyword>
<evidence type="ECO:0000256" key="2">
    <source>
        <dbReference type="ARBA" id="ARBA00022692"/>
    </source>
</evidence>
<dbReference type="STRING" id="748909.SAMN05192575_105252"/>
<proteinExistence type="predicted"/>
<evidence type="ECO:0000259" key="7">
    <source>
        <dbReference type="PROSITE" id="PS50850"/>
    </source>
</evidence>
<dbReference type="GO" id="GO:0046943">
    <property type="term" value="F:carboxylic acid transmembrane transporter activity"/>
    <property type="evidence" value="ECO:0007669"/>
    <property type="project" value="TreeGrafter"/>
</dbReference>
<evidence type="ECO:0000313" key="10">
    <source>
        <dbReference type="Proteomes" id="UP000199113"/>
    </source>
</evidence>
<feature type="transmembrane region" description="Helical" evidence="6">
    <location>
        <begin position="379"/>
        <end position="399"/>
    </location>
</feature>
<feature type="transmembrane region" description="Helical" evidence="6">
    <location>
        <begin position="222"/>
        <end position="241"/>
    </location>
</feature>
<dbReference type="Proteomes" id="UP000233565">
    <property type="component" value="Unassembled WGS sequence"/>
</dbReference>
<reference evidence="8 11" key="2">
    <citation type="submission" date="2017-12" db="EMBL/GenBank/DDBJ databases">
        <title>Pharmacopeia of the Arctic Ocean.</title>
        <authorList>
            <person name="Collins E."/>
            <person name="Ducluzeau A.-L."/>
        </authorList>
    </citation>
    <scope>NUCLEOTIDE SEQUENCE [LARGE SCALE GENOMIC DNA]</scope>
    <source>
        <strain evidence="8 11">DSM 23325</strain>
    </source>
</reference>
<dbReference type="GO" id="GO:0005886">
    <property type="term" value="C:plasma membrane"/>
    <property type="evidence" value="ECO:0007669"/>
    <property type="project" value="UniProtKB-SubCell"/>
</dbReference>
<dbReference type="RefSeq" id="WP_091199037.1">
    <property type="nucleotide sequence ID" value="NZ_FOKC01000005.1"/>
</dbReference>
<feature type="transmembrane region" description="Helical" evidence="6">
    <location>
        <begin position="48"/>
        <end position="68"/>
    </location>
</feature>